<name>A0A975U5X8_9VIBR</name>
<feature type="domain" description="HTH lysR-type" evidence="5">
    <location>
        <begin position="1"/>
        <end position="60"/>
    </location>
</feature>
<dbReference type="FunFam" id="1.10.10.10:FF:000001">
    <property type="entry name" value="LysR family transcriptional regulator"/>
    <property type="match status" value="1"/>
</dbReference>
<dbReference type="PROSITE" id="PS50931">
    <property type="entry name" value="HTH_LYSR"/>
    <property type="match status" value="1"/>
</dbReference>
<organism evidence="6 7">
    <name type="scientific">Vibrio ostreae</name>
    <dbReference type="NCBI Taxonomy" id="2841925"/>
    <lineage>
        <taxon>Bacteria</taxon>
        <taxon>Pseudomonadati</taxon>
        <taxon>Pseudomonadota</taxon>
        <taxon>Gammaproteobacteria</taxon>
        <taxon>Vibrionales</taxon>
        <taxon>Vibrionaceae</taxon>
        <taxon>Vibrio</taxon>
    </lineage>
</organism>
<evidence type="ECO:0000256" key="4">
    <source>
        <dbReference type="ARBA" id="ARBA00023163"/>
    </source>
</evidence>
<dbReference type="RefSeq" id="WP_218561665.1">
    <property type="nucleotide sequence ID" value="NZ_CP076642.1"/>
</dbReference>
<dbReference type="InterPro" id="IPR005119">
    <property type="entry name" value="LysR_subst-bd"/>
</dbReference>
<keyword evidence="7" id="KW-1185">Reference proteome</keyword>
<accession>A0A975U5X8</accession>
<evidence type="ECO:0000256" key="2">
    <source>
        <dbReference type="ARBA" id="ARBA00023015"/>
    </source>
</evidence>
<evidence type="ECO:0000256" key="3">
    <source>
        <dbReference type="ARBA" id="ARBA00023125"/>
    </source>
</evidence>
<evidence type="ECO:0000256" key="1">
    <source>
        <dbReference type="ARBA" id="ARBA00009437"/>
    </source>
</evidence>
<dbReference type="Pfam" id="PF00126">
    <property type="entry name" value="HTH_1"/>
    <property type="match status" value="1"/>
</dbReference>
<dbReference type="PANTHER" id="PTHR30419">
    <property type="entry name" value="HTH-TYPE TRANSCRIPTIONAL REGULATOR YBHD"/>
    <property type="match status" value="1"/>
</dbReference>
<dbReference type="GO" id="GO:0003700">
    <property type="term" value="F:DNA-binding transcription factor activity"/>
    <property type="evidence" value="ECO:0007669"/>
    <property type="project" value="InterPro"/>
</dbReference>
<keyword evidence="3" id="KW-0238">DNA-binding</keyword>
<keyword evidence="4" id="KW-0804">Transcription</keyword>
<reference evidence="6" key="1">
    <citation type="submission" date="2021-06" db="EMBL/GenBank/DDBJ databases">
        <title>Vibrio nov. sp., novel gut bacterium isolated from Yellow Sea oyster.</title>
        <authorList>
            <person name="Muhammad N."/>
            <person name="Nguyen T.H."/>
            <person name="Lee Y.-J."/>
            <person name="Ko J."/>
            <person name="Kim S.-G."/>
        </authorList>
    </citation>
    <scope>NUCLEOTIDE SEQUENCE</scope>
    <source>
        <strain evidence="6">OG9-811</strain>
    </source>
</reference>
<dbReference type="Proteomes" id="UP000694232">
    <property type="component" value="Chromosome 2"/>
</dbReference>
<dbReference type="EMBL" id="CP076642">
    <property type="protein sequence ID" value="QXO15743.1"/>
    <property type="molecule type" value="Genomic_DNA"/>
</dbReference>
<dbReference type="InterPro" id="IPR000847">
    <property type="entry name" value="LysR_HTH_N"/>
</dbReference>
<proteinExistence type="inferred from homology"/>
<evidence type="ECO:0000313" key="7">
    <source>
        <dbReference type="Proteomes" id="UP000694232"/>
    </source>
</evidence>
<dbReference type="AlphaFoldDB" id="A0A975U5X8"/>
<dbReference type="GO" id="GO:0005829">
    <property type="term" value="C:cytosol"/>
    <property type="evidence" value="ECO:0007669"/>
    <property type="project" value="TreeGrafter"/>
</dbReference>
<protein>
    <submittedName>
        <fullName evidence="6">LysR family transcriptional regulator</fullName>
    </submittedName>
</protein>
<comment type="similarity">
    <text evidence="1">Belongs to the LysR transcriptional regulatory family.</text>
</comment>
<keyword evidence="2" id="KW-0805">Transcription regulation</keyword>
<dbReference type="Pfam" id="PF03466">
    <property type="entry name" value="LysR_substrate"/>
    <property type="match status" value="1"/>
</dbReference>
<evidence type="ECO:0000313" key="6">
    <source>
        <dbReference type="EMBL" id="QXO15743.1"/>
    </source>
</evidence>
<gene>
    <name evidence="6" type="ORF">KNV97_04840</name>
</gene>
<dbReference type="InterPro" id="IPR050950">
    <property type="entry name" value="HTH-type_LysR_regulators"/>
</dbReference>
<dbReference type="CDD" id="cd08440">
    <property type="entry name" value="PBP2_LTTR_like_4"/>
    <property type="match status" value="1"/>
</dbReference>
<evidence type="ECO:0000259" key="5">
    <source>
        <dbReference type="PROSITE" id="PS50931"/>
    </source>
</evidence>
<sequence length="314" mass="35303">MDISYRQLKAFIALAEEQNFTYAAEKVHITQSALSQMMKKLSQQLASELYQRKGRKIELTEAGNHLYQEARFIVNRLDKLVQENHDRQHGYNKSLVVSSLYTLCASLAPKTLNDLKRRYPDFTFRLIEERVDDITHSVLEGRADIGINTNPNHPDLNFDLLFRDYLCLVCRQDHPLAELDAISWEQAHQFASIGVSPGNSLRTLADEAFSRIGLTYDPEFSASHTSTLLGMIASGLGCAILSSTIGGLNHSADIRFIPIVKPVQYRLVGLITRKEMQRALVDEFTLILKQHVGDSNLLAADPQMGTSEDVPILC</sequence>
<dbReference type="GO" id="GO:0003677">
    <property type="term" value="F:DNA binding"/>
    <property type="evidence" value="ECO:0007669"/>
    <property type="project" value="UniProtKB-KW"/>
</dbReference>
<dbReference type="KEGG" id="vos:KNV97_04840"/>